<accession>A0A0E9SJS6</accession>
<sequence length="33" mass="3982">MRDDGYDRYIYKINVYESLAICQILEYDKSVGF</sequence>
<organism evidence="1">
    <name type="scientific">Anguilla anguilla</name>
    <name type="common">European freshwater eel</name>
    <name type="synonym">Muraena anguilla</name>
    <dbReference type="NCBI Taxonomy" id="7936"/>
    <lineage>
        <taxon>Eukaryota</taxon>
        <taxon>Metazoa</taxon>
        <taxon>Chordata</taxon>
        <taxon>Craniata</taxon>
        <taxon>Vertebrata</taxon>
        <taxon>Euteleostomi</taxon>
        <taxon>Actinopterygii</taxon>
        <taxon>Neopterygii</taxon>
        <taxon>Teleostei</taxon>
        <taxon>Anguilliformes</taxon>
        <taxon>Anguillidae</taxon>
        <taxon>Anguilla</taxon>
    </lineage>
</organism>
<evidence type="ECO:0000313" key="1">
    <source>
        <dbReference type="EMBL" id="JAH41566.1"/>
    </source>
</evidence>
<reference evidence="1" key="2">
    <citation type="journal article" date="2015" name="Fish Shellfish Immunol.">
        <title>Early steps in the European eel (Anguilla anguilla)-Vibrio vulnificus interaction in the gills: Role of the RtxA13 toxin.</title>
        <authorList>
            <person name="Callol A."/>
            <person name="Pajuelo D."/>
            <person name="Ebbesson L."/>
            <person name="Teles M."/>
            <person name="MacKenzie S."/>
            <person name="Amaro C."/>
        </authorList>
    </citation>
    <scope>NUCLEOTIDE SEQUENCE</scope>
</reference>
<proteinExistence type="predicted"/>
<dbReference type="EMBL" id="GBXM01067011">
    <property type="protein sequence ID" value="JAH41566.1"/>
    <property type="molecule type" value="Transcribed_RNA"/>
</dbReference>
<name>A0A0E9SJS6_ANGAN</name>
<reference evidence="1" key="1">
    <citation type="submission" date="2014-11" db="EMBL/GenBank/DDBJ databases">
        <authorList>
            <person name="Amaro Gonzalez C."/>
        </authorList>
    </citation>
    <scope>NUCLEOTIDE SEQUENCE</scope>
</reference>
<dbReference type="EMBL" id="GBXM01030356">
    <property type="protein sequence ID" value="JAH78221.1"/>
    <property type="molecule type" value="Transcribed_RNA"/>
</dbReference>
<protein>
    <submittedName>
        <fullName evidence="1">Uncharacterized protein</fullName>
    </submittedName>
</protein>
<dbReference type="AlphaFoldDB" id="A0A0E9SJS6"/>
<dbReference type="EMBL" id="GBXM01103541">
    <property type="protein sequence ID" value="JAH05036.1"/>
    <property type="molecule type" value="Transcribed_RNA"/>
</dbReference>